<sequence>MGEPPENFSMVWKGIYRSGFPARRNLPFLRTIGVRSVLCLCPEEYPDSSLAFFESNGIALIQHGMDGNKAPDDRTGAFMAPEIVARAIGVLLDESTHPVLIHCNQGKHRTGCLVGCLRKVQRWSSVATFEEYRRFAGAKARLVDLQFIELFDTATALQPPQRANSRPSGKLLAQSELSDGRQPPTARQAAASGPGATAAA</sequence>
<keyword evidence="3" id="KW-0963">Cytoplasm</keyword>
<evidence type="ECO:0000256" key="9">
    <source>
        <dbReference type="ARBA" id="ARBA00048424"/>
    </source>
</evidence>
<evidence type="ECO:0000256" key="6">
    <source>
        <dbReference type="ARBA" id="ARBA00047342"/>
    </source>
</evidence>
<dbReference type="EMBL" id="JAGTXO010000044">
    <property type="protein sequence ID" value="KAG8459159.1"/>
    <property type="molecule type" value="Genomic_DNA"/>
</dbReference>
<dbReference type="InterPro" id="IPR016130">
    <property type="entry name" value="Tyr_Pase_AS"/>
</dbReference>
<evidence type="ECO:0000256" key="5">
    <source>
        <dbReference type="ARBA" id="ARBA00044949"/>
    </source>
</evidence>
<dbReference type="PROSITE" id="PS00383">
    <property type="entry name" value="TYR_PHOSPHATASE_1"/>
    <property type="match status" value="1"/>
</dbReference>
<evidence type="ECO:0000313" key="12">
    <source>
        <dbReference type="EMBL" id="KAG8459159.1"/>
    </source>
</evidence>
<evidence type="ECO:0000256" key="4">
    <source>
        <dbReference type="ARBA" id="ARBA00022801"/>
    </source>
</evidence>
<comment type="catalytic activity">
    <reaction evidence="8">
        <text>1,5-bis(diphospho)-1D-myo-inositol 2,3,4,6-tetrakisphosphate + H2O = 1-diphospho-1D-myo-inositol 2,3,4,5,6-pentakisphosphate + phosphate + 2 H(+)</text>
        <dbReference type="Rhea" id="RHEA:79699"/>
        <dbReference type="ChEBI" id="CHEBI:15377"/>
        <dbReference type="ChEBI" id="CHEBI:15378"/>
        <dbReference type="ChEBI" id="CHEBI:43474"/>
        <dbReference type="ChEBI" id="CHEBI:74946"/>
        <dbReference type="ChEBI" id="CHEBI:77983"/>
        <dbReference type="EC" id="3.6.1.52"/>
    </reaction>
    <physiologicalReaction direction="left-to-right" evidence="8">
        <dbReference type="Rhea" id="RHEA:79700"/>
    </physiologicalReaction>
</comment>
<dbReference type="GO" id="GO:0005737">
    <property type="term" value="C:cytoplasm"/>
    <property type="evidence" value="ECO:0007669"/>
    <property type="project" value="UniProtKB-SubCell"/>
</dbReference>
<dbReference type="EC" id="3.6.1.52" evidence="2"/>
<comment type="subcellular location">
    <subcellularLocation>
        <location evidence="1">Cytoplasm</location>
    </subcellularLocation>
</comment>
<dbReference type="OMA" id="EYPEQNM"/>
<dbReference type="InterPro" id="IPR029021">
    <property type="entry name" value="Prot-tyrosine_phosphatase-like"/>
</dbReference>
<dbReference type="PRINTS" id="PR01911">
    <property type="entry name" value="PFDSPHPHTASE"/>
</dbReference>
<evidence type="ECO:0000256" key="3">
    <source>
        <dbReference type="ARBA" id="ARBA00022490"/>
    </source>
</evidence>
<evidence type="ECO:0000259" key="11">
    <source>
        <dbReference type="PROSITE" id="PS50054"/>
    </source>
</evidence>
<dbReference type="GO" id="GO:0008486">
    <property type="term" value="F:diphosphoinositol-polyphosphate diphosphatase activity"/>
    <property type="evidence" value="ECO:0007669"/>
    <property type="project" value="UniProtKB-EC"/>
</dbReference>
<accession>A0A8J6C3A7</accession>
<comment type="caution">
    <text evidence="12">The sequence shown here is derived from an EMBL/GenBank/DDBJ whole genome shotgun (WGS) entry which is preliminary data.</text>
</comment>
<dbReference type="SUPFAM" id="SSF52799">
    <property type="entry name" value="(Phosphotyrosine protein) phosphatases II"/>
    <property type="match status" value="1"/>
</dbReference>
<evidence type="ECO:0000256" key="2">
    <source>
        <dbReference type="ARBA" id="ARBA00012527"/>
    </source>
</evidence>
<dbReference type="Pfam" id="PF03162">
    <property type="entry name" value="Y_phosphatase2"/>
    <property type="match status" value="1"/>
</dbReference>
<dbReference type="OrthoDB" id="6375174at2759"/>
<dbReference type="AlphaFoldDB" id="A0A8J6C3A7"/>
<feature type="region of interest" description="Disordered" evidence="10">
    <location>
        <begin position="158"/>
        <end position="200"/>
    </location>
</feature>
<comment type="catalytic activity">
    <reaction evidence="9">
        <text>6-diphospho-1D-myo-inositol pentakisphosphate + H2O = 1D-myo-inositol hexakisphosphate + phosphate + H(+)</text>
        <dbReference type="Rhea" id="RHEA:79703"/>
        <dbReference type="ChEBI" id="CHEBI:15377"/>
        <dbReference type="ChEBI" id="CHEBI:15378"/>
        <dbReference type="ChEBI" id="CHEBI:43474"/>
        <dbReference type="ChEBI" id="CHEBI:58130"/>
        <dbReference type="ChEBI" id="CHEBI:230534"/>
        <dbReference type="EC" id="3.6.1.52"/>
    </reaction>
    <physiologicalReaction direction="left-to-right" evidence="9">
        <dbReference type="Rhea" id="RHEA:79704"/>
    </physiologicalReaction>
</comment>
<evidence type="ECO:0000256" key="7">
    <source>
        <dbReference type="ARBA" id="ARBA00047562"/>
    </source>
</evidence>
<name>A0A8J6C3A7_DIALT</name>
<dbReference type="Gene3D" id="3.90.190.10">
    <property type="entry name" value="Protein tyrosine phosphatase superfamily"/>
    <property type="match status" value="1"/>
</dbReference>
<dbReference type="FunFam" id="3.90.190.10:FF:000035">
    <property type="entry name" value="Tyrosine phosphatase, putative"/>
    <property type="match status" value="1"/>
</dbReference>
<comment type="similarity">
    <text evidence="5">Belongs to the protein-tyrosine phosphatase family. Atypical dual-specificity phosphatase Siw14-like subfamily.</text>
</comment>
<gene>
    <name evidence="12" type="ORF">KFE25_002566</name>
</gene>
<feature type="domain" description="Tyrosine-protein phosphatase" evidence="11">
    <location>
        <begin position="7"/>
        <end position="166"/>
    </location>
</feature>
<feature type="compositionally biased region" description="Low complexity" evidence="10">
    <location>
        <begin position="186"/>
        <end position="200"/>
    </location>
</feature>
<protein>
    <recommendedName>
        <fullName evidence="2">diphosphoinositol-polyphosphate diphosphatase</fullName>
        <ecNumber evidence="2">3.6.1.52</ecNumber>
    </recommendedName>
</protein>
<organism evidence="12 13">
    <name type="scientific">Diacronema lutheri</name>
    <name type="common">Unicellular marine alga</name>
    <name type="synonym">Monochrysis lutheri</name>
    <dbReference type="NCBI Taxonomy" id="2081491"/>
    <lineage>
        <taxon>Eukaryota</taxon>
        <taxon>Haptista</taxon>
        <taxon>Haptophyta</taxon>
        <taxon>Pavlovophyceae</taxon>
        <taxon>Pavlovales</taxon>
        <taxon>Pavlovaceae</taxon>
        <taxon>Diacronema</taxon>
    </lineage>
</organism>
<dbReference type="InterPro" id="IPR020428">
    <property type="entry name" value="PFA-DSPs"/>
</dbReference>
<dbReference type="InterPro" id="IPR020422">
    <property type="entry name" value="TYR_PHOSPHATASE_DUAL_dom"/>
</dbReference>
<dbReference type="Proteomes" id="UP000751190">
    <property type="component" value="Unassembled WGS sequence"/>
</dbReference>
<dbReference type="GO" id="GO:0016791">
    <property type="term" value="F:phosphatase activity"/>
    <property type="evidence" value="ECO:0007669"/>
    <property type="project" value="InterPro"/>
</dbReference>
<dbReference type="PROSITE" id="PS50054">
    <property type="entry name" value="TYR_PHOSPHATASE_DUAL"/>
    <property type="match status" value="1"/>
</dbReference>
<feature type="compositionally biased region" description="Polar residues" evidence="10">
    <location>
        <begin position="158"/>
        <end position="167"/>
    </location>
</feature>
<comment type="catalytic activity">
    <reaction evidence="6">
        <text>5-diphospho-1D-myo-inositol 1,2,3,4,6-pentakisphosphate + H2O = 1D-myo-inositol hexakisphosphate + phosphate + H(+)</text>
        <dbReference type="Rhea" id="RHEA:22384"/>
        <dbReference type="ChEBI" id="CHEBI:15377"/>
        <dbReference type="ChEBI" id="CHEBI:15378"/>
        <dbReference type="ChEBI" id="CHEBI:43474"/>
        <dbReference type="ChEBI" id="CHEBI:58130"/>
        <dbReference type="ChEBI" id="CHEBI:58628"/>
        <dbReference type="EC" id="3.6.1.52"/>
    </reaction>
    <physiologicalReaction direction="left-to-right" evidence="6">
        <dbReference type="Rhea" id="RHEA:22385"/>
    </physiologicalReaction>
</comment>
<dbReference type="InterPro" id="IPR004861">
    <property type="entry name" value="Siw14-like"/>
</dbReference>
<proteinExistence type="inferred from homology"/>
<evidence type="ECO:0000256" key="8">
    <source>
        <dbReference type="ARBA" id="ARBA00047927"/>
    </source>
</evidence>
<dbReference type="CDD" id="cd14528">
    <property type="entry name" value="PFA-DSP_Siw14"/>
    <property type="match status" value="1"/>
</dbReference>
<keyword evidence="13" id="KW-1185">Reference proteome</keyword>
<evidence type="ECO:0000256" key="1">
    <source>
        <dbReference type="ARBA" id="ARBA00004496"/>
    </source>
</evidence>
<comment type="catalytic activity">
    <reaction evidence="7">
        <text>3,5-bis(diphospho)-1D-myo-inositol 1,2,4,6-tetrakisphosphate + H2O = 3-diphospho-1D-myo-inositol 1,2,4,5,6-pentakisphosphate + phosphate + 2 H(+)</text>
        <dbReference type="Rhea" id="RHEA:56312"/>
        <dbReference type="ChEBI" id="CHEBI:15377"/>
        <dbReference type="ChEBI" id="CHEBI:15378"/>
        <dbReference type="ChEBI" id="CHEBI:43474"/>
        <dbReference type="ChEBI" id="CHEBI:140372"/>
        <dbReference type="ChEBI" id="CHEBI:140374"/>
        <dbReference type="EC" id="3.6.1.52"/>
    </reaction>
    <physiologicalReaction direction="left-to-right" evidence="7">
        <dbReference type="Rhea" id="RHEA:56313"/>
    </physiologicalReaction>
</comment>
<evidence type="ECO:0000256" key="10">
    <source>
        <dbReference type="SAM" id="MobiDB-lite"/>
    </source>
</evidence>
<reference evidence="12" key="1">
    <citation type="submission" date="2021-05" db="EMBL/GenBank/DDBJ databases">
        <title>The genome of the haptophyte Pavlova lutheri (Diacronema luteri, Pavlovales) - a model for lipid biosynthesis in eukaryotic algae.</title>
        <authorList>
            <person name="Hulatt C.J."/>
            <person name="Posewitz M.C."/>
        </authorList>
    </citation>
    <scope>NUCLEOTIDE SEQUENCE</scope>
    <source>
        <strain evidence="12">NIVA-4/92</strain>
    </source>
</reference>
<evidence type="ECO:0000313" key="13">
    <source>
        <dbReference type="Proteomes" id="UP000751190"/>
    </source>
</evidence>
<keyword evidence="4" id="KW-0378">Hydrolase</keyword>
<dbReference type="PANTHER" id="PTHR31126:SF48">
    <property type="entry name" value="INOSITOL PHOSPHATASE SIW14"/>
    <property type="match status" value="1"/>
</dbReference>
<dbReference type="PANTHER" id="PTHR31126">
    <property type="entry name" value="TYROSINE-PROTEIN PHOSPHATASE"/>
    <property type="match status" value="1"/>
</dbReference>